<keyword evidence="12" id="KW-1185">Reference proteome</keyword>
<keyword evidence="6 9" id="KW-0472">Membrane</keyword>
<feature type="transmembrane region" description="Helical" evidence="9">
    <location>
        <begin position="364"/>
        <end position="382"/>
    </location>
</feature>
<dbReference type="PROSITE" id="PS50850">
    <property type="entry name" value="MFS"/>
    <property type="match status" value="1"/>
</dbReference>
<protein>
    <submittedName>
        <fullName evidence="11">MFS transporter</fullName>
    </submittedName>
</protein>
<evidence type="ECO:0000256" key="5">
    <source>
        <dbReference type="ARBA" id="ARBA00022989"/>
    </source>
</evidence>
<dbReference type="Pfam" id="PF07690">
    <property type="entry name" value="MFS_1"/>
    <property type="match status" value="1"/>
</dbReference>
<evidence type="ECO:0000256" key="4">
    <source>
        <dbReference type="ARBA" id="ARBA00022692"/>
    </source>
</evidence>
<evidence type="ECO:0000313" key="12">
    <source>
        <dbReference type="Proteomes" id="UP001163064"/>
    </source>
</evidence>
<feature type="transmembrane region" description="Helical" evidence="9">
    <location>
        <begin position="174"/>
        <end position="195"/>
    </location>
</feature>
<evidence type="ECO:0000256" key="2">
    <source>
        <dbReference type="ARBA" id="ARBA00022448"/>
    </source>
</evidence>
<reference evidence="11" key="1">
    <citation type="submission" date="2022-10" db="EMBL/GenBank/DDBJ databases">
        <title>Streptomyces beihaiensis sp. nov., a chitin degrading actinobacterium, isolated from shrimp pond soil.</title>
        <authorList>
            <person name="Xie J."/>
            <person name="Shen N."/>
        </authorList>
    </citation>
    <scope>NUCLEOTIDE SEQUENCE</scope>
    <source>
        <strain evidence="11">GXMU-J5</strain>
    </source>
</reference>
<evidence type="ECO:0000256" key="6">
    <source>
        <dbReference type="ARBA" id="ARBA00023136"/>
    </source>
</evidence>
<feature type="transmembrane region" description="Helical" evidence="9">
    <location>
        <begin position="207"/>
        <end position="227"/>
    </location>
</feature>
<keyword evidence="2" id="KW-0813">Transport</keyword>
<evidence type="ECO:0000256" key="8">
    <source>
        <dbReference type="SAM" id="MobiDB-lite"/>
    </source>
</evidence>
<dbReference type="InterPro" id="IPR036259">
    <property type="entry name" value="MFS_trans_sf"/>
</dbReference>
<accession>A0ABT3U4I1</accession>
<feature type="transmembrane region" description="Helical" evidence="9">
    <location>
        <begin position="112"/>
        <end position="135"/>
    </location>
</feature>
<name>A0ABT3U4I1_9ACTN</name>
<evidence type="ECO:0000256" key="9">
    <source>
        <dbReference type="SAM" id="Phobius"/>
    </source>
</evidence>
<dbReference type="Proteomes" id="UP001163064">
    <property type="component" value="Unassembled WGS sequence"/>
</dbReference>
<dbReference type="CDD" id="cd17321">
    <property type="entry name" value="MFS_MMR_MDR_like"/>
    <property type="match status" value="1"/>
</dbReference>
<keyword evidence="5 9" id="KW-1133">Transmembrane helix</keyword>
<gene>
    <name evidence="11" type="ORF">OFY01_31710</name>
</gene>
<comment type="caution">
    <text evidence="11">The sequence shown here is derived from an EMBL/GenBank/DDBJ whole genome shotgun (WGS) entry which is preliminary data.</text>
</comment>
<dbReference type="PANTHER" id="PTHR42718">
    <property type="entry name" value="MAJOR FACILITATOR SUPERFAMILY MULTIDRUG TRANSPORTER MFSC"/>
    <property type="match status" value="1"/>
</dbReference>
<feature type="transmembrane region" description="Helical" evidence="9">
    <location>
        <begin position="87"/>
        <end position="106"/>
    </location>
</feature>
<proteinExistence type="predicted"/>
<evidence type="ECO:0000256" key="1">
    <source>
        <dbReference type="ARBA" id="ARBA00004651"/>
    </source>
</evidence>
<evidence type="ECO:0000313" key="11">
    <source>
        <dbReference type="EMBL" id="MCX3064239.1"/>
    </source>
</evidence>
<dbReference type="Gene3D" id="1.20.1250.20">
    <property type="entry name" value="MFS general substrate transporter like domains"/>
    <property type="match status" value="2"/>
</dbReference>
<feature type="domain" description="Major facilitator superfamily (MFS) profile" evidence="10">
    <location>
        <begin position="22"/>
        <end position="538"/>
    </location>
</feature>
<feature type="transmembrane region" description="Helical" evidence="9">
    <location>
        <begin position="20"/>
        <end position="40"/>
    </location>
</feature>
<feature type="transmembrane region" description="Helical" evidence="9">
    <location>
        <begin position="239"/>
        <end position="257"/>
    </location>
</feature>
<feature type="transmembrane region" description="Helical" evidence="9">
    <location>
        <begin position="315"/>
        <end position="332"/>
    </location>
</feature>
<feature type="region of interest" description="Disordered" evidence="8">
    <location>
        <begin position="539"/>
        <end position="580"/>
    </location>
</feature>
<keyword evidence="4 9" id="KW-0812">Transmembrane</keyword>
<evidence type="ECO:0000256" key="7">
    <source>
        <dbReference type="ARBA" id="ARBA00023251"/>
    </source>
</evidence>
<dbReference type="EMBL" id="JAPHNL010000337">
    <property type="protein sequence ID" value="MCX3064239.1"/>
    <property type="molecule type" value="Genomic_DNA"/>
</dbReference>
<feature type="transmembrane region" description="Helical" evidence="9">
    <location>
        <begin position="60"/>
        <end position="80"/>
    </location>
</feature>
<dbReference type="NCBIfam" id="TIGR00711">
    <property type="entry name" value="efflux_EmrB"/>
    <property type="match status" value="1"/>
</dbReference>
<dbReference type="InterPro" id="IPR011701">
    <property type="entry name" value="MFS"/>
</dbReference>
<organism evidence="11 12">
    <name type="scientific">Streptomyces beihaiensis</name>
    <dbReference type="NCBI Taxonomy" id="2984495"/>
    <lineage>
        <taxon>Bacteria</taxon>
        <taxon>Bacillati</taxon>
        <taxon>Actinomycetota</taxon>
        <taxon>Actinomycetes</taxon>
        <taxon>Kitasatosporales</taxon>
        <taxon>Streptomycetaceae</taxon>
        <taxon>Streptomyces</taxon>
    </lineage>
</organism>
<feature type="compositionally biased region" description="Basic and acidic residues" evidence="8">
    <location>
        <begin position="539"/>
        <end position="553"/>
    </location>
</feature>
<feature type="transmembrane region" description="Helical" evidence="9">
    <location>
        <begin position="147"/>
        <end position="168"/>
    </location>
</feature>
<keyword evidence="7" id="KW-0046">Antibiotic resistance</keyword>
<keyword evidence="3" id="KW-1003">Cell membrane</keyword>
<feature type="compositionally biased region" description="Basic and acidic residues" evidence="8">
    <location>
        <begin position="570"/>
        <end position="580"/>
    </location>
</feature>
<evidence type="ECO:0000259" key="10">
    <source>
        <dbReference type="PROSITE" id="PS50850"/>
    </source>
</evidence>
<dbReference type="SUPFAM" id="SSF103473">
    <property type="entry name" value="MFS general substrate transporter"/>
    <property type="match status" value="1"/>
</dbReference>
<dbReference type="RefSeq" id="WP_266605824.1">
    <property type="nucleotide sequence ID" value="NZ_JAPHNL010000337.1"/>
</dbReference>
<sequence length="580" mass="59487">MRLVMNEPVESMDRPYARRWWALLVLCLSLLIIVMANTALTVAAPDMTQDLGLSSADLQWVIDGYTVPYAALMLLLGAIGDKYSRRGALILGLVVFGGGAVAGSLVDSSAGVIAARAVMGVGAAMIMPATLSLLAATFPRAERAKAIVLWTATAGIAIAAGPLVAGALLRDHGWASTFLINVPVAAVAIVGALVLVPPSKATHHSRIDYVGGLLSVVWVGSLVYMIIQGPHFGWDAKAVTAAIVAGVALICFVLWELRHPRPVLDVRRFAHRRFAGSNLAVALFFLAVFGAFYYLTQHLQFVLGYDALETGIRMLPLAGAVFVGSALTGLLTPRIGMKITVTAGMVAGTTSLALLTRVDSGSTYGNFVLPLVILGLAIGLALSPCTDAIMGSFPEAELGVGGAVNDTSIELGGSLGIAVLGSVLASSYSSHLSDAASGTKLPGNVLSTAQDSVGAGYAVAQKLGEQAHQAAQKAAVTTDPQQAAQLKAQAGQLADGARQMADAVGSSFSDAVAHTSVVGAVILGVGTVLVAVLLPRKGREAASGKGDEGHETAEAPESLEGGRPEASVASRKETAETPSA</sequence>
<feature type="transmembrane region" description="Helical" evidence="9">
    <location>
        <begin position="278"/>
        <end position="295"/>
    </location>
</feature>
<dbReference type="InterPro" id="IPR004638">
    <property type="entry name" value="EmrB-like"/>
</dbReference>
<dbReference type="InterPro" id="IPR020846">
    <property type="entry name" value="MFS_dom"/>
</dbReference>
<dbReference type="PANTHER" id="PTHR42718:SF42">
    <property type="entry name" value="EXPORT PROTEIN"/>
    <property type="match status" value="1"/>
</dbReference>
<comment type="subcellular location">
    <subcellularLocation>
        <location evidence="1">Cell membrane</location>
        <topology evidence="1">Multi-pass membrane protein</topology>
    </subcellularLocation>
</comment>
<evidence type="ECO:0000256" key="3">
    <source>
        <dbReference type="ARBA" id="ARBA00022475"/>
    </source>
</evidence>